<sequence>MAQSLADGGPLGIPATDHMDPSCEKRARRMRSNQESARRSRRRKQEHMNELETQRLVKENQKYEDFFVKNITLKTDIKKLRARMSGFPQCLFVAFYSEEFEG</sequence>
<evidence type="ECO:0000256" key="1">
    <source>
        <dbReference type="ARBA" id="ARBA00004123"/>
    </source>
</evidence>
<dbReference type="GO" id="GO:0003700">
    <property type="term" value="F:DNA-binding transcription factor activity"/>
    <property type="evidence" value="ECO:0007669"/>
    <property type="project" value="InterPro"/>
</dbReference>
<proteinExistence type="inferred from homology"/>
<keyword evidence="6" id="KW-0539">Nucleus</keyword>
<comment type="similarity">
    <text evidence="2">Belongs to the bZIP family.</text>
</comment>
<protein>
    <recommendedName>
        <fullName evidence="8">BZIP domain-containing protein</fullName>
    </recommendedName>
</protein>
<keyword evidence="10" id="KW-1185">Reference proteome</keyword>
<dbReference type="SUPFAM" id="SSF57959">
    <property type="entry name" value="Leucine zipper domain"/>
    <property type="match status" value="1"/>
</dbReference>
<dbReference type="GO" id="GO:0005634">
    <property type="term" value="C:nucleus"/>
    <property type="evidence" value="ECO:0007669"/>
    <property type="project" value="UniProtKB-SubCell"/>
</dbReference>
<gene>
    <name evidence="9" type="ORF">FH972_011722</name>
</gene>
<evidence type="ECO:0000256" key="3">
    <source>
        <dbReference type="ARBA" id="ARBA00023015"/>
    </source>
</evidence>
<feature type="domain" description="BZIP" evidence="8">
    <location>
        <begin position="28"/>
        <end position="43"/>
    </location>
</feature>
<evidence type="ECO:0000256" key="6">
    <source>
        <dbReference type="ARBA" id="ARBA00023242"/>
    </source>
</evidence>
<dbReference type="Proteomes" id="UP000327013">
    <property type="component" value="Chromosome 4"/>
</dbReference>
<keyword evidence="3" id="KW-0805">Transcription regulation</keyword>
<comment type="subcellular location">
    <subcellularLocation>
        <location evidence="1">Nucleus</location>
    </subcellularLocation>
</comment>
<reference evidence="9 10" key="1">
    <citation type="submission" date="2019-06" db="EMBL/GenBank/DDBJ databases">
        <title>A chromosomal-level reference genome of Carpinus fangiana (Coryloideae, Betulaceae).</title>
        <authorList>
            <person name="Yang X."/>
            <person name="Wang Z."/>
            <person name="Zhang L."/>
            <person name="Hao G."/>
            <person name="Liu J."/>
            <person name="Yang Y."/>
        </authorList>
    </citation>
    <scope>NUCLEOTIDE SEQUENCE [LARGE SCALE GENOMIC DNA]</scope>
    <source>
        <strain evidence="9">Cfa_2016G</strain>
        <tissue evidence="9">Leaf</tissue>
    </source>
</reference>
<dbReference type="CDD" id="cd14702">
    <property type="entry name" value="bZIP_plant_GBF1"/>
    <property type="match status" value="1"/>
</dbReference>
<dbReference type="InterPro" id="IPR046347">
    <property type="entry name" value="bZIP_sf"/>
</dbReference>
<evidence type="ECO:0000313" key="9">
    <source>
        <dbReference type="EMBL" id="KAE8039295.1"/>
    </source>
</evidence>
<feature type="region of interest" description="Disordered" evidence="7">
    <location>
        <begin position="1"/>
        <end position="54"/>
    </location>
</feature>
<dbReference type="PANTHER" id="PTHR46408:SF5">
    <property type="entry name" value="BASIC LEUCINE ZIPPER 10"/>
    <property type="match status" value="1"/>
</dbReference>
<name>A0A660KV96_9ROSI</name>
<evidence type="ECO:0000256" key="7">
    <source>
        <dbReference type="SAM" id="MobiDB-lite"/>
    </source>
</evidence>
<dbReference type="OrthoDB" id="551672at2759"/>
<dbReference type="Pfam" id="PF00170">
    <property type="entry name" value="bZIP_1"/>
    <property type="match status" value="1"/>
</dbReference>
<dbReference type="PROSITE" id="PS00036">
    <property type="entry name" value="BZIP_BASIC"/>
    <property type="match status" value="1"/>
</dbReference>
<dbReference type="AlphaFoldDB" id="A0A660KV96"/>
<dbReference type="InterPro" id="IPR045314">
    <property type="entry name" value="bZIP_plant_GBF1"/>
</dbReference>
<evidence type="ECO:0000256" key="5">
    <source>
        <dbReference type="ARBA" id="ARBA00023163"/>
    </source>
</evidence>
<dbReference type="Gene3D" id="1.20.5.170">
    <property type="match status" value="1"/>
</dbReference>
<dbReference type="InterPro" id="IPR004827">
    <property type="entry name" value="bZIP"/>
</dbReference>
<evidence type="ECO:0000313" key="10">
    <source>
        <dbReference type="Proteomes" id="UP000327013"/>
    </source>
</evidence>
<keyword evidence="4" id="KW-0238">DNA-binding</keyword>
<dbReference type="EMBL" id="CM017324">
    <property type="protein sequence ID" value="KAE8039295.1"/>
    <property type="molecule type" value="Genomic_DNA"/>
</dbReference>
<evidence type="ECO:0000259" key="8">
    <source>
        <dbReference type="PROSITE" id="PS00036"/>
    </source>
</evidence>
<dbReference type="PANTHER" id="PTHR46408">
    <property type="entry name" value="BASIC LEUCINE ZIPPER 63"/>
    <property type="match status" value="1"/>
</dbReference>
<accession>A0A660KV96</accession>
<organism evidence="9 10">
    <name type="scientific">Carpinus fangiana</name>
    <dbReference type="NCBI Taxonomy" id="176857"/>
    <lineage>
        <taxon>Eukaryota</taxon>
        <taxon>Viridiplantae</taxon>
        <taxon>Streptophyta</taxon>
        <taxon>Embryophyta</taxon>
        <taxon>Tracheophyta</taxon>
        <taxon>Spermatophyta</taxon>
        <taxon>Magnoliopsida</taxon>
        <taxon>eudicotyledons</taxon>
        <taxon>Gunneridae</taxon>
        <taxon>Pentapetalae</taxon>
        <taxon>rosids</taxon>
        <taxon>fabids</taxon>
        <taxon>Fagales</taxon>
        <taxon>Betulaceae</taxon>
        <taxon>Carpinus</taxon>
    </lineage>
</organism>
<dbReference type="SMART" id="SM00338">
    <property type="entry name" value="BRLZ"/>
    <property type="match status" value="1"/>
</dbReference>
<evidence type="ECO:0000256" key="4">
    <source>
        <dbReference type="ARBA" id="ARBA00023125"/>
    </source>
</evidence>
<dbReference type="GO" id="GO:0003677">
    <property type="term" value="F:DNA binding"/>
    <property type="evidence" value="ECO:0007669"/>
    <property type="project" value="UniProtKB-KW"/>
</dbReference>
<keyword evidence="5" id="KW-0804">Transcription</keyword>
<evidence type="ECO:0000256" key="2">
    <source>
        <dbReference type="ARBA" id="ARBA00007163"/>
    </source>
</evidence>